<dbReference type="EMBL" id="MSIE01000040">
    <property type="protein sequence ID" value="OLF15463.1"/>
    <property type="molecule type" value="Genomic_DNA"/>
</dbReference>
<evidence type="ECO:0000259" key="8">
    <source>
        <dbReference type="PROSITE" id="PS50109"/>
    </source>
</evidence>
<evidence type="ECO:0000256" key="2">
    <source>
        <dbReference type="ARBA" id="ARBA00004236"/>
    </source>
</evidence>
<keyword evidence="5" id="KW-0808">Transferase</keyword>
<dbReference type="InterPro" id="IPR050736">
    <property type="entry name" value="Sensor_HK_Regulatory"/>
</dbReference>
<dbReference type="SMART" id="SM00387">
    <property type="entry name" value="HATPase_c"/>
    <property type="match status" value="1"/>
</dbReference>
<comment type="subcellular location">
    <subcellularLocation>
        <location evidence="2">Cell membrane</location>
    </subcellularLocation>
</comment>
<dbReference type="EC" id="2.7.13.3" evidence="3"/>
<evidence type="ECO:0000313" key="10">
    <source>
        <dbReference type="Proteomes" id="UP000185596"/>
    </source>
</evidence>
<dbReference type="SUPFAM" id="SSF55781">
    <property type="entry name" value="GAF domain-like"/>
    <property type="match status" value="1"/>
</dbReference>
<keyword evidence="4" id="KW-0597">Phosphoprotein</keyword>
<reference evidence="9 10" key="1">
    <citation type="submission" date="2016-12" db="EMBL/GenBank/DDBJ databases">
        <title>The draft genome sequence of Actinophytocola sp. 11-183.</title>
        <authorList>
            <person name="Wang W."/>
            <person name="Yuan L."/>
        </authorList>
    </citation>
    <scope>NUCLEOTIDE SEQUENCE [LARGE SCALE GENOMIC DNA]</scope>
    <source>
        <strain evidence="9 10">11-183</strain>
    </source>
</reference>
<organism evidence="9 10">
    <name type="scientific">Actinophytocola xanthii</name>
    <dbReference type="NCBI Taxonomy" id="1912961"/>
    <lineage>
        <taxon>Bacteria</taxon>
        <taxon>Bacillati</taxon>
        <taxon>Actinomycetota</taxon>
        <taxon>Actinomycetes</taxon>
        <taxon>Pseudonocardiales</taxon>
        <taxon>Pseudonocardiaceae</taxon>
    </lineage>
</organism>
<dbReference type="Pfam" id="PF01590">
    <property type="entry name" value="GAF"/>
    <property type="match status" value="1"/>
</dbReference>
<keyword evidence="6" id="KW-0418">Kinase</keyword>
<evidence type="ECO:0000256" key="3">
    <source>
        <dbReference type="ARBA" id="ARBA00012438"/>
    </source>
</evidence>
<dbReference type="InterPro" id="IPR029016">
    <property type="entry name" value="GAF-like_dom_sf"/>
</dbReference>
<dbReference type="SMART" id="SM00388">
    <property type="entry name" value="HisKA"/>
    <property type="match status" value="1"/>
</dbReference>
<dbReference type="RefSeq" id="WP_075127476.1">
    <property type="nucleotide sequence ID" value="NZ_MSIE01000040.1"/>
</dbReference>
<dbReference type="GO" id="GO:0000155">
    <property type="term" value="F:phosphorelay sensor kinase activity"/>
    <property type="evidence" value="ECO:0007669"/>
    <property type="project" value="InterPro"/>
</dbReference>
<dbReference type="PRINTS" id="PR00344">
    <property type="entry name" value="BCTRLSENSOR"/>
</dbReference>
<dbReference type="Proteomes" id="UP000185596">
    <property type="component" value="Unassembled WGS sequence"/>
</dbReference>
<dbReference type="InterPro" id="IPR005467">
    <property type="entry name" value="His_kinase_dom"/>
</dbReference>
<dbReference type="CDD" id="cd00082">
    <property type="entry name" value="HisKA"/>
    <property type="match status" value="1"/>
</dbReference>
<dbReference type="SUPFAM" id="SSF55874">
    <property type="entry name" value="ATPase domain of HSP90 chaperone/DNA topoisomerase II/histidine kinase"/>
    <property type="match status" value="1"/>
</dbReference>
<sequence>MSVRWDAELVRAGAVRALELLDTQPEERFDRITRLVRDILGVPMAFLSLMALDRQFLKSRVGVPFEQTPRSESLCTYALKLGDLLVINDAVNDLRFSDHPTVVKSPHIRFYAGQPLRDPSGQLLGTLCAADTEPRTFDRRDRERLTGLARWAELELVAVQTERQNERVQRSRTDFVSMVSHELRTPLTSVSGSLELISSGQMGELSPEVDQLVGVAVNNTKRLIRLADDVLVYSRLQHGALRLRLDQYELAAIVGSAVESVAEVARCAQITLHAAPPRIWLRCDHDRLVQVLTNLLANAVRVSPPGAAVVVDGELVDDMVRIEVSDRGPGVPQHELDRIFEPFVQLGTAAPGGAGLGLAITQGIVEAHCGSVTARARRRGGTTVSVEVPVHGPDEDRPWW</sequence>
<dbReference type="PROSITE" id="PS50109">
    <property type="entry name" value="HIS_KIN"/>
    <property type="match status" value="1"/>
</dbReference>
<protein>
    <recommendedName>
        <fullName evidence="3">histidine kinase</fullName>
        <ecNumber evidence="3">2.7.13.3</ecNumber>
    </recommendedName>
</protein>
<evidence type="ECO:0000256" key="5">
    <source>
        <dbReference type="ARBA" id="ARBA00022679"/>
    </source>
</evidence>
<evidence type="ECO:0000256" key="4">
    <source>
        <dbReference type="ARBA" id="ARBA00022553"/>
    </source>
</evidence>
<dbReference type="PANTHER" id="PTHR43711">
    <property type="entry name" value="TWO-COMPONENT HISTIDINE KINASE"/>
    <property type="match status" value="1"/>
</dbReference>
<dbReference type="InterPro" id="IPR004358">
    <property type="entry name" value="Sig_transdc_His_kin-like_C"/>
</dbReference>
<gene>
    <name evidence="9" type="ORF">BU204_21260</name>
</gene>
<keyword evidence="7" id="KW-0902">Two-component regulatory system</keyword>
<dbReference type="InterPro" id="IPR036890">
    <property type="entry name" value="HATPase_C_sf"/>
</dbReference>
<dbReference type="OrthoDB" id="5241041at2"/>
<dbReference type="Gene3D" id="3.30.450.40">
    <property type="match status" value="1"/>
</dbReference>
<dbReference type="InterPro" id="IPR003594">
    <property type="entry name" value="HATPase_dom"/>
</dbReference>
<proteinExistence type="predicted"/>
<dbReference type="Gene3D" id="1.10.287.130">
    <property type="match status" value="1"/>
</dbReference>
<dbReference type="AlphaFoldDB" id="A0A1Q8CM79"/>
<dbReference type="SUPFAM" id="SSF47384">
    <property type="entry name" value="Homodimeric domain of signal transducing histidine kinase"/>
    <property type="match status" value="1"/>
</dbReference>
<name>A0A1Q8CM79_9PSEU</name>
<dbReference type="Pfam" id="PF00512">
    <property type="entry name" value="HisKA"/>
    <property type="match status" value="1"/>
</dbReference>
<feature type="domain" description="Histidine kinase" evidence="8">
    <location>
        <begin position="178"/>
        <end position="392"/>
    </location>
</feature>
<dbReference type="SMART" id="SM00065">
    <property type="entry name" value="GAF"/>
    <property type="match status" value="1"/>
</dbReference>
<dbReference type="GO" id="GO:0005886">
    <property type="term" value="C:plasma membrane"/>
    <property type="evidence" value="ECO:0007669"/>
    <property type="project" value="UniProtKB-SubCell"/>
</dbReference>
<comment type="caution">
    <text evidence="9">The sequence shown here is derived from an EMBL/GenBank/DDBJ whole genome shotgun (WGS) entry which is preliminary data.</text>
</comment>
<dbReference type="InterPro" id="IPR003661">
    <property type="entry name" value="HisK_dim/P_dom"/>
</dbReference>
<dbReference type="InterPro" id="IPR003018">
    <property type="entry name" value="GAF"/>
</dbReference>
<keyword evidence="10" id="KW-1185">Reference proteome</keyword>
<dbReference type="Pfam" id="PF02518">
    <property type="entry name" value="HATPase_c"/>
    <property type="match status" value="1"/>
</dbReference>
<evidence type="ECO:0000256" key="7">
    <source>
        <dbReference type="ARBA" id="ARBA00023012"/>
    </source>
</evidence>
<dbReference type="InterPro" id="IPR036097">
    <property type="entry name" value="HisK_dim/P_sf"/>
</dbReference>
<evidence type="ECO:0000256" key="1">
    <source>
        <dbReference type="ARBA" id="ARBA00000085"/>
    </source>
</evidence>
<accession>A0A1Q8CM79</accession>
<dbReference type="STRING" id="1912961.BU204_21260"/>
<comment type="catalytic activity">
    <reaction evidence="1">
        <text>ATP + protein L-histidine = ADP + protein N-phospho-L-histidine.</text>
        <dbReference type="EC" id="2.7.13.3"/>
    </reaction>
</comment>
<dbReference type="Gene3D" id="3.30.565.10">
    <property type="entry name" value="Histidine kinase-like ATPase, C-terminal domain"/>
    <property type="match status" value="1"/>
</dbReference>
<dbReference type="CDD" id="cd00075">
    <property type="entry name" value="HATPase"/>
    <property type="match status" value="1"/>
</dbReference>
<evidence type="ECO:0000256" key="6">
    <source>
        <dbReference type="ARBA" id="ARBA00022777"/>
    </source>
</evidence>
<evidence type="ECO:0000313" key="9">
    <source>
        <dbReference type="EMBL" id="OLF15463.1"/>
    </source>
</evidence>
<dbReference type="FunFam" id="1.10.287.130:FF:000001">
    <property type="entry name" value="Two-component sensor histidine kinase"/>
    <property type="match status" value="1"/>
</dbReference>
<dbReference type="PANTHER" id="PTHR43711:SF1">
    <property type="entry name" value="HISTIDINE KINASE 1"/>
    <property type="match status" value="1"/>
</dbReference>